<evidence type="ECO:0000256" key="3">
    <source>
        <dbReference type="ARBA" id="ARBA00022792"/>
    </source>
</evidence>
<evidence type="ECO:0000256" key="5">
    <source>
        <dbReference type="ARBA" id="ARBA00023128"/>
    </source>
</evidence>
<comment type="subcellular location">
    <subcellularLocation>
        <location evidence="7">Mitochondrion inner membrane</location>
        <topology evidence="7">Single-pass membrane protein</topology>
    </subcellularLocation>
</comment>
<dbReference type="GO" id="GO:0061617">
    <property type="term" value="C:MICOS complex"/>
    <property type="evidence" value="ECO:0007669"/>
    <property type="project" value="TreeGrafter"/>
</dbReference>
<evidence type="ECO:0000256" key="8">
    <source>
        <dbReference type="SAM" id="Coils"/>
    </source>
</evidence>
<evidence type="ECO:0000313" key="9">
    <source>
        <dbReference type="EMBL" id="VDN09908.1"/>
    </source>
</evidence>
<evidence type="ECO:0000256" key="1">
    <source>
        <dbReference type="ARBA" id="ARBA00010877"/>
    </source>
</evidence>
<keyword evidence="6" id="KW-0472">Membrane</keyword>
<reference evidence="9 10" key="1">
    <citation type="submission" date="2018-11" db="EMBL/GenBank/DDBJ databases">
        <authorList>
            <consortium name="Pathogen Informatics"/>
        </authorList>
    </citation>
    <scope>NUCLEOTIDE SEQUENCE [LARGE SCALE GENOMIC DNA]</scope>
</reference>
<evidence type="ECO:0000256" key="7">
    <source>
        <dbReference type="RuleBase" id="RU363000"/>
    </source>
</evidence>
<evidence type="ECO:0000256" key="2">
    <source>
        <dbReference type="ARBA" id="ARBA00022692"/>
    </source>
</evidence>
<accession>A0A3P7LJ31</accession>
<evidence type="ECO:0000313" key="10">
    <source>
        <dbReference type="Proteomes" id="UP000281553"/>
    </source>
</evidence>
<dbReference type="AlphaFoldDB" id="A0A3P7LJ31"/>
<comment type="similarity">
    <text evidence="1 7">Belongs to the MICOS complex subunit Mic60 family.</text>
</comment>
<dbReference type="GO" id="GO:0042407">
    <property type="term" value="P:cristae formation"/>
    <property type="evidence" value="ECO:0007669"/>
    <property type="project" value="TreeGrafter"/>
</dbReference>
<organism evidence="9 10">
    <name type="scientific">Dibothriocephalus latus</name>
    <name type="common">Fish tapeworm</name>
    <name type="synonym">Diphyllobothrium latum</name>
    <dbReference type="NCBI Taxonomy" id="60516"/>
    <lineage>
        <taxon>Eukaryota</taxon>
        <taxon>Metazoa</taxon>
        <taxon>Spiralia</taxon>
        <taxon>Lophotrochozoa</taxon>
        <taxon>Platyhelminthes</taxon>
        <taxon>Cestoda</taxon>
        <taxon>Eucestoda</taxon>
        <taxon>Diphyllobothriidea</taxon>
        <taxon>Diphyllobothriidae</taxon>
        <taxon>Dibothriocephalus</taxon>
    </lineage>
</organism>
<keyword evidence="5 7" id="KW-0496">Mitochondrion</keyword>
<dbReference type="OrthoDB" id="10261039at2759"/>
<proteinExistence type="inferred from homology"/>
<dbReference type="PANTHER" id="PTHR15415">
    <property type="entry name" value="MITOFILIN"/>
    <property type="match status" value="1"/>
</dbReference>
<sequence length="150" mass="17211">MLRLKQEEMEHQFDYRLREALTEQKQTLEGELHKWIKRMEAIEQVVDGRADIDRVAKETQALWLAVEALAFTLEMPFSKIGASGEPVRNELRPYFTTAPLRDLINDVEQAASRSGIHDFVLGITDSLPTEVLESGVWTRQGLISRFNKVV</sequence>
<dbReference type="Proteomes" id="UP000281553">
    <property type="component" value="Unassembled WGS sequence"/>
</dbReference>
<comment type="function">
    <text evidence="7">Component of the MICOS complex, a large protein complex of the mitochondrial inner membrane that plays crucial roles in the maintenance of crista junctions, inner membrane architecture, and formation of contact sites to the outer membrane.</text>
</comment>
<evidence type="ECO:0000256" key="6">
    <source>
        <dbReference type="ARBA" id="ARBA00023136"/>
    </source>
</evidence>
<comment type="subunit">
    <text evidence="7">Component of the mitochondrial contact site and cristae organizing system (MICOS) complex.</text>
</comment>
<dbReference type="InterPro" id="IPR019133">
    <property type="entry name" value="MIC60"/>
</dbReference>
<dbReference type="EMBL" id="UYRU01048037">
    <property type="protein sequence ID" value="VDN09908.1"/>
    <property type="molecule type" value="Genomic_DNA"/>
</dbReference>
<keyword evidence="3 7" id="KW-0999">Mitochondrion inner membrane</keyword>
<dbReference type="Pfam" id="PF09731">
    <property type="entry name" value="Mitofilin"/>
    <property type="match status" value="1"/>
</dbReference>
<dbReference type="PANTHER" id="PTHR15415:SF7">
    <property type="entry name" value="MICOS COMPLEX SUBUNIT MIC60"/>
    <property type="match status" value="1"/>
</dbReference>
<evidence type="ECO:0000256" key="4">
    <source>
        <dbReference type="ARBA" id="ARBA00022989"/>
    </source>
</evidence>
<keyword evidence="4" id="KW-1133">Transmembrane helix</keyword>
<keyword evidence="10" id="KW-1185">Reference proteome</keyword>
<protein>
    <recommendedName>
        <fullName evidence="7">MICOS complex subunit MIC60</fullName>
    </recommendedName>
    <alternativeName>
        <fullName evidence="7">Mitofilin</fullName>
    </alternativeName>
</protein>
<keyword evidence="2 7" id="KW-0812">Transmembrane</keyword>
<name>A0A3P7LJ31_DIBLA</name>
<keyword evidence="8" id="KW-0175">Coiled coil</keyword>
<gene>
    <name evidence="9" type="ORF">DILT_LOCUS5739</name>
</gene>
<feature type="coiled-coil region" evidence="8">
    <location>
        <begin position="18"/>
        <end position="45"/>
    </location>
</feature>